<evidence type="ECO:0000256" key="1">
    <source>
        <dbReference type="ARBA" id="ARBA00022729"/>
    </source>
</evidence>
<reference evidence="5" key="1">
    <citation type="submission" date="2016-10" db="EMBL/GenBank/DDBJ databases">
        <authorList>
            <person name="Varghese N."/>
            <person name="Submissions S."/>
        </authorList>
    </citation>
    <scope>NUCLEOTIDE SEQUENCE [LARGE SCALE GENOMIC DNA]</scope>
    <source>
        <strain evidence="5">DSM 18579</strain>
    </source>
</reference>
<protein>
    <recommendedName>
        <fullName evidence="3">YdgH/BhsA/McbA-like domain-containing protein</fullName>
    </recommendedName>
</protein>
<name>A0A1I0ERC7_9GAMM</name>
<feature type="signal peptide" evidence="2">
    <location>
        <begin position="1"/>
        <end position="22"/>
    </location>
</feature>
<dbReference type="InterPro" id="IPR010854">
    <property type="entry name" value="YdgH/BhsA/McbA-like_dom"/>
</dbReference>
<dbReference type="EMBL" id="FOHV01000030">
    <property type="protein sequence ID" value="SET47950.1"/>
    <property type="molecule type" value="Genomic_DNA"/>
</dbReference>
<gene>
    <name evidence="4" type="ORF">SAMN02583745_02492</name>
</gene>
<sequence>MKAIKILGSVILLSIFSGQAMSAELVNAAQGEKLGVVSVKTYNGLDDAISKISKKADELGGGTFVVISTNENNNGNLHVKAAVYK</sequence>
<organism evidence="4 5">
    <name type="scientific">Thorsellia anophelis DSM 18579</name>
    <dbReference type="NCBI Taxonomy" id="1123402"/>
    <lineage>
        <taxon>Bacteria</taxon>
        <taxon>Pseudomonadati</taxon>
        <taxon>Pseudomonadota</taxon>
        <taxon>Gammaproteobacteria</taxon>
        <taxon>Enterobacterales</taxon>
        <taxon>Thorselliaceae</taxon>
        <taxon>Thorsellia</taxon>
    </lineage>
</organism>
<dbReference type="InterPro" id="IPR036275">
    <property type="entry name" value="YdgH-like_sf"/>
</dbReference>
<keyword evidence="1 2" id="KW-0732">Signal</keyword>
<evidence type="ECO:0000313" key="5">
    <source>
        <dbReference type="Proteomes" id="UP000242642"/>
    </source>
</evidence>
<dbReference type="Pfam" id="PF07338">
    <property type="entry name" value="YdgH_BhsA-like"/>
    <property type="match status" value="1"/>
</dbReference>
<dbReference type="PANTHER" id="PTHR34156">
    <property type="entry name" value="OUTER MEMBRANE PROTEIN-RELATED-RELATED"/>
    <property type="match status" value="1"/>
</dbReference>
<dbReference type="SUPFAM" id="SSF159871">
    <property type="entry name" value="YdgH-like"/>
    <property type="match status" value="1"/>
</dbReference>
<evidence type="ECO:0000313" key="4">
    <source>
        <dbReference type="EMBL" id="SET47950.1"/>
    </source>
</evidence>
<accession>A0A1I0ERC7</accession>
<feature type="chain" id="PRO_5017462783" description="YdgH/BhsA/McbA-like domain-containing protein" evidence="2">
    <location>
        <begin position="23"/>
        <end position="85"/>
    </location>
</feature>
<proteinExistence type="predicted"/>
<feature type="domain" description="YdgH/BhsA/McbA-like" evidence="3">
    <location>
        <begin position="32"/>
        <end position="85"/>
    </location>
</feature>
<dbReference type="Proteomes" id="UP000242642">
    <property type="component" value="Unassembled WGS sequence"/>
</dbReference>
<evidence type="ECO:0000256" key="2">
    <source>
        <dbReference type="SAM" id="SignalP"/>
    </source>
</evidence>
<evidence type="ECO:0000259" key="3">
    <source>
        <dbReference type="Pfam" id="PF07338"/>
    </source>
</evidence>
<dbReference type="InterPro" id="IPR025543">
    <property type="entry name" value="Dodecin-like"/>
</dbReference>
<dbReference type="AlphaFoldDB" id="A0A1I0ERC7"/>
<dbReference type="RefSeq" id="WP_093321682.1">
    <property type="nucleotide sequence ID" value="NZ_FOHV01000030.1"/>
</dbReference>
<dbReference type="OrthoDB" id="6540461at2"/>
<dbReference type="Gene3D" id="3.30.1660.10">
    <property type="entry name" value="Flavin-binding protein dodecin"/>
    <property type="match status" value="1"/>
</dbReference>
<keyword evidence="5" id="KW-1185">Reference proteome</keyword>
<dbReference type="InterPro" id="IPR051096">
    <property type="entry name" value="BhsA/McbA_stress_biofilm_assoc"/>
</dbReference>